<comment type="similarity">
    <text evidence="4">Belongs to the pyridoxine kinase family.</text>
</comment>
<evidence type="ECO:0000256" key="6">
    <source>
        <dbReference type="ARBA" id="ARBA00018134"/>
    </source>
</evidence>
<dbReference type="Pfam" id="PF08543">
    <property type="entry name" value="Phos_pyr_kin"/>
    <property type="match status" value="1"/>
</dbReference>
<dbReference type="SUPFAM" id="SSF53613">
    <property type="entry name" value="Ribokinase-like"/>
    <property type="match status" value="1"/>
</dbReference>
<evidence type="ECO:0000313" key="17">
    <source>
        <dbReference type="Proteomes" id="UP001153954"/>
    </source>
</evidence>
<dbReference type="GO" id="GO:0005524">
    <property type="term" value="F:ATP binding"/>
    <property type="evidence" value="ECO:0007669"/>
    <property type="project" value="UniProtKB-KW"/>
</dbReference>
<comment type="catalytic activity">
    <reaction evidence="12">
        <text>pyridoxamine + ATP = pyridoxamine 5'-phosphate + ADP + H(+)</text>
        <dbReference type="Rhea" id="RHEA:25104"/>
        <dbReference type="ChEBI" id="CHEBI:15378"/>
        <dbReference type="ChEBI" id="CHEBI:30616"/>
        <dbReference type="ChEBI" id="CHEBI:57761"/>
        <dbReference type="ChEBI" id="CHEBI:58451"/>
        <dbReference type="ChEBI" id="CHEBI:456216"/>
        <dbReference type="EC" id="2.7.1.35"/>
    </reaction>
    <physiologicalReaction direction="left-to-right" evidence="12">
        <dbReference type="Rhea" id="RHEA:25105"/>
    </physiologicalReaction>
</comment>
<dbReference type="AlphaFoldDB" id="A0AAU9UDH9"/>
<dbReference type="CDD" id="cd01173">
    <property type="entry name" value="pyridoxal_pyridoxamine_kinase"/>
    <property type="match status" value="1"/>
</dbReference>
<evidence type="ECO:0000256" key="5">
    <source>
        <dbReference type="ARBA" id="ARBA00012104"/>
    </source>
</evidence>
<organism evidence="16 17">
    <name type="scientific">Euphydryas editha</name>
    <name type="common">Edith's checkerspot</name>
    <dbReference type="NCBI Taxonomy" id="104508"/>
    <lineage>
        <taxon>Eukaryota</taxon>
        <taxon>Metazoa</taxon>
        <taxon>Ecdysozoa</taxon>
        <taxon>Arthropoda</taxon>
        <taxon>Hexapoda</taxon>
        <taxon>Insecta</taxon>
        <taxon>Pterygota</taxon>
        <taxon>Neoptera</taxon>
        <taxon>Endopterygota</taxon>
        <taxon>Lepidoptera</taxon>
        <taxon>Glossata</taxon>
        <taxon>Ditrysia</taxon>
        <taxon>Papilionoidea</taxon>
        <taxon>Nymphalidae</taxon>
        <taxon>Nymphalinae</taxon>
        <taxon>Euphydryas</taxon>
    </lineage>
</organism>
<evidence type="ECO:0000256" key="8">
    <source>
        <dbReference type="ARBA" id="ARBA00022741"/>
    </source>
</evidence>
<accession>A0AAU9UDH9</accession>
<dbReference type="InterPro" id="IPR004625">
    <property type="entry name" value="PyrdxlKinase"/>
</dbReference>
<evidence type="ECO:0000256" key="12">
    <source>
        <dbReference type="ARBA" id="ARBA00047310"/>
    </source>
</evidence>
<comment type="pathway">
    <text evidence="2">Cofactor metabolism; pyridoxal 5'-phosphate salvage; pyridoxine 5'-phosphate from pyridoxine: step 1/1.</text>
</comment>
<dbReference type="InterPro" id="IPR013749">
    <property type="entry name" value="PM/HMP-P_kinase-1"/>
</dbReference>
<dbReference type="GO" id="GO:0005829">
    <property type="term" value="C:cytosol"/>
    <property type="evidence" value="ECO:0007669"/>
    <property type="project" value="TreeGrafter"/>
</dbReference>
<keyword evidence="7" id="KW-0808">Transferase</keyword>
<gene>
    <name evidence="16" type="ORF">EEDITHA_LOCUS11529</name>
</gene>
<evidence type="ECO:0000259" key="15">
    <source>
        <dbReference type="Pfam" id="PF08543"/>
    </source>
</evidence>
<dbReference type="EMBL" id="CAKOGL010000016">
    <property type="protein sequence ID" value="CAH2096152.1"/>
    <property type="molecule type" value="Genomic_DNA"/>
</dbReference>
<proteinExistence type="inferred from homology"/>
<sequence length="303" mass="33703">MSLDSTPRVLSIQSHVVHGYVGNKSAVFPLQLLGFEVDAINTVQFSTHGAYPHRHKGTILKNEDMETIFEGLQLNGVDYYTHFLTGYSMSPDSLKKITQLVKKLREKNPNLIYVCDPVMGDNGQMYVPEAILPIYRDTVIPLADIITPNQFEAEWITGLEMKDLAGALKVIGALHDKGAKTVVLSSTILGDEKSMISIASNKESCYQILIPKIDATFIGTGDLFASLFLAWSHKTNNNLKLTLEKTIATLQHIVRDTYEKARAIQPTGIMSPALLELRLIPNKTTIENPQITINCSKVTYERI</sequence>
<comment type="catalytic activity">
    <reaction evidence="13">
        <text>pyridoxal + ATP = pyridoxal 5'-phosphate + ADP + H(+)</text>
        <dbReference type="Rhea" id="RHEA:10224"/>
        <dbReference type="ChEBI" id="CHEBI:15378"/>
        <dbReference type="ChEBI" id="CHEBI:17310"/>
        <dbReference type="ChEBI" id="CHEBI:30616"/>
        <dbReference type="ChEBI" id="CHEBI:456216"/>
        <dbReference type="ChEBI" id="CHEBI:597326"/>
        <dbReference type="EC" id="2.7.1.35"/>
    </reaction>
    <physiologicalReaction direction="left-to-right" evidence="13">
        <dbReference type="Rhea" id="RHEA:10225"/>
    </physiologicalReaction>
</comment>
<evidence type="ECO:0000256" key="13">
    <source>
        <dbReference type="ARBA" id="ARBA00047377"/>
    </source>
</evidence>
<keyword evidence="10" id="KW-0067">ATP-binding</keyword>
<keyword evidence="8" id="KW-0547">Nucleotide-binding</keyword>
<keyword evidence="9" id="KW-0418">Kinase</keyword>
<evidence type="ECO:0000256" key="11">
    <source>
        <dbReference type="ARBA" id="ARBA00032808"/>
    </source>
</evidence>
<dbReference type="PANTHER" id="PTHR10534">
    <property type="entry name" value="PYRIDOXAL KINASE"/>
    <property type="match status" value="1"/>
</dbReference>
<dbReference type="GO" id="GO:0009443">
    <property type="term" value="P:pyridoxal 5'-phosphate salvage"/>
    <property type="evidence" value="ECO:0007669"/>
    <property type="project" value="InterPro"/>
</dbReference>
<comment type="pathway">
    <text evidence="1">Cofactor metabolism; pyridoxal 5'-phosphate salvage; pyridoxamine 5'-phosphate from pyridoxamine: step 1/1.</text>
</comment>
<evidence type="ECO:0000256" key="10">
    <source>
        <dbReference type="ARBA" id="ARBA00022840"/>
    </source>
</evidence>
<evidence type="ECO:0000256" key="14">
    <source>
        <dbReference type="ARBA" id="ARBA00048524"/>
    </source>
</evidence>
<evidence type="ECO:0000256" key="4">
    <source>
        <dbReference type="ARBA" id="ARBA00008805"/>
    </source>
</evidence>
<dbReference type="NCBIfam" id="TIGR00687">
    <property type="entry name" value="pyridox_kin"/>
    <property type="match status" value="1"/>
</dbReference>
<protein>
    <recommendedName>
        <fullName evidence="6">Pyridoxal kinase</fullName>
        <ecNumber evidence="5">2.7.1.35</ecNumber>
    </recommendedName>
    <alternativeName>
        <fullName evidence="11">Pyridoxine kinase</fullName>
    </alternativeName>
</protein>
<dbReference type="EC" id="2.7.1.35" evidence="5"/>
<evidence type="ECO:0000256" key="2">
    <source>
        <dbReference type="ARBA" id="ARBA00004835"/>
    </source>
</evidence>
<comment type="caution">
    <text evidence="16">The sequence shown here is derived from an EMBL/GenBank/DDBJ whole genome shotgun (WGS) entry which is preliminary data.</text>
</comment>
<reference evidence="16" key="1">
    <citation type="submission" date="2022-03" db="EMBL/GenBank/DDBJ databases">
        <authorList>
            <person name="Tunstrom K."/>
        </authorList>
    </citation>
    <scope>NUCLEOTIDE SEQUENCE</scope>
</reference>
<dbReference type="InterPro" id="IPR029056">
    <property type="entry name" value="Ribokinase-like"/>
</dbReference>
<dbReference type="GO" id="GO:0008478">
    <property type="term" value="F:pyridoxal kinase activity"/>
    <property type="evidence" value="ECO:0007669"/>
    <property type="project" value="UniProtKB-EC"/>
</dbReference>
<evidence type="ECO:0000256" key="3">
    <source>
        <dbReference type="ARBA" id="ARBA00005210"/>
    </source>
</evidence>
<keyword evidence="17" id="KW-1185">Reference proteome</keyword>
<dbReference type="Gene3D" id="3.40.1190.20">
    <property type="match status" value="1"/>
</dbReference>
<evidence type="ECO:0000256" key="1">
    <source>
        <dbReference type="ARBA" id="ARBA00004750"/>
    </source>
</evidence>
<evidence type="ECO:0000256" key="7">
    <source>
        <dbReference type="ARBA" id="ARBA00022679"/>
    </source>
</evidence>
<comment type="catalytic activity">
    <reaction evidence="14">
        <text>pyridoxine + ATP = pyridoxine 5'-phosphate + ADP + H(+)</text>
        <dbReference type="Rhea" id="RHEA:25108"/>
        <dbReference type="ChEBI" id="CHEBI:15378"/>
        <dbReference type="ChEBI" id="CHEBI:16709"/>
        <dbReference type="ChEBI" id="CHEBI:30616"/>
        <dbReference type="ChEBI" id="CHEBI:58589"/>
        <dbReference type="ChEBI" id="CHEBI:456216"/>
        <dbReference type="EC" id="2.7.1.35"/>
    </reaction>
    <physiologicalReaction direction="left-to-right" evidence="14">
        <dbReference type="Rhea" id="RHEA:25109"/>
    </physiologicalReaction>
</comment>
<comment type="pathway">
    <text evidence="3">Cofactor metabolism; pyridoxal 5'-phosphate salvage; pyridoxal 5'-phosphate from pyridoxal: step 1/1.</text>
</comment>
<evidence type="ECO:0000313" key="16">
    <source>
        <dbReference type="EMBL" id="CAH2096152.1"/>
    </source>
</evidence>
<dbReference type="Proteomes" id="UP001153954">
    <property type="component" value="Unassembled WGS sequence"/>
</dbReference>
<evidence type="ECO:0000256" key="9">
    <source>
        <dbReference type="ARBA" id="ARBA00022777"/>
    </source>
</evidence>
<feature type="domain" description="Pyridoxamine kinase/Phosphomethylpyrimidine kinase" evidence="15">
    <location>
        <begin position="96"/>
        <end position="266"/>
    </location>
</feature>
<name>A0AAU9UDH9_EUPED</name>
<dbReference type="PANTHER" id="PTHR10534:SF2">
    <property type="entry name" value="PYRIDOXAL KINASE"/>
    <property type="match status" value="1"/>
</dbReference>